<evidence type="ECO:0000256" key="7">
    <source>
        <dbReference type="ARBA" id="ARBA00023146"/>
    </source>
</evidence>
<dbReference type="SMART" id="SM01016">
    <property type="entry name" value="Arg_tRNA_synt_N"/>
    <property type="match status" value="1"/>
</dbReference>
<comment type="subunit">
    <text evidence="9">Monomer.</text>
</comment>
<reference evidence="13 14" key="2">
    <citation type="journal article" date="2020" name="MBio">
        <title>Isolation and Molecular Analysis of a Novel Neorickettsia Species That Causes Potomac Horse Fever.</title>
        <authorList>
            <person name="Teymournejad O."/>
            <person name="Lin M."/>
            <person name="Bekebrede H."/>
            <person name="Kamr A."/>
            <person name="Toribio R.E."/>
            <person name="Arroyo L.G."/>
            <person name="Baird J.D."/>
            <person name="Rikihisa Y."/>
        </authorList>
    </citation>
    <scope>NUCLEOTIDE SEQUENCE [LARGE SCALE GENOMIC DNA]</scope>
    <source>
        <strain evidence="13 14">Fin17</strain>
    </source>
</reference>
<evidence type="ECO:0000256" key="3">
    <source>
        <dbReference type="ARBA" id="ARBA00022598"/>
    </source>
</evidence>
<protein>
    <recommendedName>
        <fullName evidence="9">Arginine--tRNA ligase</fullName>
        <ecNumber evidence="9">6.1.1.19</ecNumber>
    </recommendedName>
    <alternativeName>
        <fullName evidence="9">Arginyl-tRNA synthetase</fullName>
        <shortName evidence="9">ArgRS</shortName>
    </alternativeName>
</protein>
<keyword evidence="7 9" id="KW-0030">Aminoacyl-tRNA synthetase</keyword>
<name>A0A6P1G9I1_9RICK</name>
<dbReference type="Pfam" id="PF05746">
    <property type="entry name" value="DALR_1"/>
    <property type="match status" value="1"/>
</dbReference>
<evidence type="ECO:0000256" key="6">
    <source>
        <dbReference type="ARBA" id="ARBA00022917"/>
    </source>
</evidence>
<dbReference type="KEGG" id="nef:GP480_00195"/>
<keyword evidence="14" id="KW-1185">Reference proteome</keyword>
<dbReference type="GO" id="GO:0005524">
    <property type="term" value="F:ATP binding"/>
    <property type="evidence" value="ECO:0007669"/>
    <property type="project" value="UniProtKB-UniRule"/>
</dbReference>
<comment type="catalytic activity">
    <reaction evidence="8 9">
        <text>tRNA(Arg) + L-arginine + ATP = L-arginyl-tRNA(Arg) + AMP + diphosphate</text>
        <dbReference type="Rhea" id="RHEA:20301"/>
        <dbReference type="Rhea" id="RHEA-COMP:9658"/>
        <dbReference type="Rhea" id="RHEA-COMP:9673"/>
        <dbReference type="ChEBI" id="CHEBI:30616"/>
        <dbReference type="ChEBI" id="CHEBI:32682"/>
        <dbReference type="ChEBI" id="CHEBI:33019"/>
        <dbReference type="ChEBI" id="CHEBI:78442"/>
        <dbReference type="ChEBI" id="CHEBI:78513"/>
        <dbReference type="ChEBI" id="CHEBI:456215"/>
        <dbReference type="EC" id="6.1.1.19"/>
    </reaction>
</comment>
<dbReference type="Gene3D" id="1.10.730.10">
    <property type="entry name" value="Isoleucyl-tRNA Synthetase, Domain 1"/>
    <property type="match status" value="1"/>
</dbReference>
<accession>A0A6P1G9I1</accession>
<dbReference type="PANTHER" id="PTHR11956:SF5">
    <property type="entry name" value="ARGININE--TRNA LIGASE, CYTOPLASMIC"/>
    <property type="match status" value="1"/>
</dbReference>
<evidence type="ECO:0000313" key="14">
    <source>
        <dbReference type="Proteomes" id="UP000464912"/>
    </source>
</evidence>
<dbReference type="InterPro" id="IPR005148">
    <property type="entry name" value="Arg-tRNA-synth_N"/>
</dbReference>
<dbReference type="HAMAP" id="MF_00123">
    <property type="entry name" value="Arg_tRNA_synth"/>
    <property type="match status" value="1"/>
</dbReference>
<dbReference type="SUPFAM" id="SSF55190">
    <property type="entry name" value="Arginyl-tRNA synthetase (ArgRS), N-terminal 'additional' domain"/>
    <property type="match status" value="1"/>
</dbReference>
<dbReference type="PANTHER" id="PTHR11956">
    <property type="entry name" value="ARGINYL-TRNA SYNTHETASE"/>
    <property type="match status" value="1"/>
</dbReference>
<feature type="domain" description="DALR anticodon binding" evidence="11">
    <location>
        <begin position="450"/>
        <end position="571"/>
    </location>
</feature>
<evidence type="ECO:0000256" key="1">
    <source>
        <dbReference type="ARBA" id="ARBA00005594"/>
    </source>
</evidence>
<keyword evidence="3 9" id="KW-0436">Ligase</keyword>
<reference evidence="13 14" key="1">
    <citation type="journal article" date="2020" name="MBio">
        <title>Erratum for Teymournejad et al., 'Isolation and Molecular Analysis of a Novel Neorickettsia Species That Causes Potomac Horse Fever'.</title>
        <authorList>
            <person name="Teymournejad O."/>
            <person name="Lin M."/>
            <person name="Bekebrede H."/>
            <person name="Kamr A."/>
            <person name="Toribio R.E."/>
            <person name="Arroyo L.G."/>
            <person name="Baird J.D."/>
            <person name="Rikihisa Y."/>
        </authorList>
    </citation>
    <scope>NUCLEOTIDE SEQUENCE [LARGE SCALE GENOMIC DNA]</scope>
    <source>
        <strain evidence="13 14">Fin17</strain>
    </source>
</reference>
<dbReference type="EMBL" id="CP047224">
    <property type="protein sequence ID" value="QHD64903.1"/>
    <property type="molecule type" value="Genomic_DNA"/>
</dbReference>
<dbReference type="EC" id="6.1.1.19" evidence="9"/>
<feature type="domain" description="Arginyl tRNA synthetase N-terminal" evidence="12">
    <location>
        <begin position="5"/>
        <end position="90"/>
    </location>
</feature>
<keyword evidence="5 9" id="KW-0067">ATP-binding</keyword>
<evidence type="ECO:0000256" key="5">
    <source>
        <dbReference type="ARBA" id="ARBA00022840"/>
    </source>
</evidence>
<comment type="similarity">
    <text evidence="1 9 10">Belongs to the class-I aminoacyl-tRNA synthetase family.</text>
</comment>
<gene>
    <name evidence="9" type="primary">argS</name>
    <name evidence="13" type="ORF">GP480_00195</name>
</gene>
<dbReference type="NCBIfam" id="TIGR00456">
    <property type="entry name" value="argS"/>
    <property type="match status" value="1"/>
</dbReference>
<evidence type="ECO:0000256" key="8">
    <source>
        <dbReference type="ARBA" id="ARBA00049339"/>
    </source>
</evidence>
<evidence type="ECO:0000256" key="4">
    <source>
        <dbReference type="ARBA" id="ARBA00022741"/>
    </source>
</evidence>
<dbReference type="InterPro" id="IPR035684">
    <property type="entry name" value="ArgRS_core"/>
</dbReference>
<evidence type="ECO:0000259" key="11">
    <source>
        <dbReference type="SMART" id="SM00836"/>
    </source>
</evidence>
<dbReference type="PRINTS" id="PR01038">
    <property type="entry name" value="TRNASYNTHARG"/>
</dbReference>
<evidence type="ECO:0000256" key="10">
    <source>
        <dbReference type="RuleBase" id="RU363038"/>
    </source>
</evidence>
<dbReference type="SUPFAM" id="SSF52374">
    <property type="entry name" value="Nucleotidylyl transferase"/>
    <property type="match status" value="1"/>
</dbReference>
<dbReference type="InterPro" id="IPR008909">
    <property type="entry name" value="DALR_anticod-bd"/>
</dbReference>
<keyword evidence="2 9" id="KW-0963">Cytoplasm</keyword>
<dbReference type="InterPro" id="IPR001278">
    <property type="entry name" value="Arg-tRNA-ligase"/>
</dbReference>
<dbReference type="SUPFAM" id="SSF47323">
    <property type="entry name" value="Anticodon-binding domain of a subclass of class I aminoacyl-tRNA synthetases"/>
    <property type="match status" value="1"/>
</dbReference>
<dbReference type="Pfam" id="PF00750">
    <property type="entry name" value="tRNA-synt_1d"/>
    <property type="match status" value="1"/>
</dbReference>
<dbReference type="GO" id="GO:0004814">
    <property type="term" value="F:arginine-tRNA ligase activity"/>
    <property type="evidence" value="ECO:0007669"/>
    <property type="project" value="UniProtKB-UniRule"/>
</dbReference>
<dbReference type="InterPro" id="IPR014729">
    <property type="entry name" value="Rossmann-like_a/b/a_fold"/>
</dbReference>
<keyword evidence="4 9" id="KW-0547">Nucleotide-binding</keyword>
<dbReference type="Pfam" id="PF03485">
    <property type="entry name" value="Arg_tRNA_synt_N"/>
    <property type="match status" value="1"/>
</dbReference>
<evidence type="ECO:0000313" key="13">
    <source>
        <dbReference type="EMBL" id="QHD64903.1"/>
    </source>
</evidence>
<feature type="short sequence motif" description="'HIGH' region" evidence="9">
    <location>
        <begin position="127"/>
        <end position="137"/>
    </location>
</feature>
<comment type="subcellular location">
    <subcellularLocation>
        <location evidence="9">Cytoplasm</location>
    </subcellularLocation>
</comment>
<dbReference type="Gene3D" id="3.30.1360.70">
    <property type="entry name" value="Arginyl tRNA synthetase N-terminal domain"/>
    <property type="match status" value="1"/>
</dbReference>
<dbReference type="PROSITE" id="PS00178">
    <property type="entry name" value="AA_TRNA_LIGASE_I"/>
    <property type="match status" value="1"/>
</dbReference>
<dbReference type="SMART" id="SM00836">
    <property type="entry name" value="DALR_1"/>
    <property type="match status" value="1"/>
</dbReference>
<dbReference type="InterPro" id="IPR001412">
    <property type="entry name" value="aa-tRNA-synth_I_CS"/>
</dbReference>
<evidence type="ECO:0000256" key="2">
    <source>
        <dbReference type="ARBA" id="ARBA00022490"/>
    </source>
</evidence>
<keyword evidence="6 9" id="KW-0648">Protein biosynthesis</keyword>
<dbReference type="InterPro" id="IPR036695">
    <property type="entry name" value="Arg-tRNA-synth_N_sf"/>
</dbReference>
<dbReference type="GO" id="GO:0005737">
    <property type="term" value="C:cytoplasm"/>
    <property type="evidence" value="ECO:0007669"/>
    <property type="project" value="UniProtKB-SubCell"/>
</dbReference>
<dbReference type="AlphaFoldDB" id="A0A6P1G9I1"/>
<dbReference type="GO" id="GO:0006420">
    <property type="term" value="P:arginyl-tRNA aminoacylation"/>
    <property type="evidence" value="ECO:0007669"/>
    <property type="project" value="UniProtKB-UniRule"/>
</dbReference>
<dbReference type="InterPro" id="IPR009080">
    <property type="entry name" value="tRNAsynth_Ia_anticodon-bd"/>
</dbReference>
<dbReference type="RefSeq" id="WP_160094796.1">
    <property type="nucleotide sequence ID" value="NZ_CP047224.1"/>
</dbReference>
<dbReference type="Gene3D" id="3.40.50.620">
    <property type="entry name" value="HUPs"/>
    <property type="match status" value="1"/>
</dbReference>
<sequence length="571" mass="64338">MDLFLRLDNVLTEVVTSIFNVTLNVQASLWSSSKKREYGDFSTAISFLLAKEVKLSSREVAYSIACGLESFKTLFKDVSVASGGFINVFLTNDTWSEFLASVNDAAGDYGFLDIGHGVPLNLEFVSANPTGPLHLGHIRGAVIFDIFAELLDKFGFSITREYYINDAGKQIDLLVYSVFVRFCEQLQGKESANFPSNCYAGDYIRDIASYLISTFPNSVKDATELKNFSDSFREVILSLTMDMIRSDLTKLGIGYDCYVREEELHKRNYIEKVIAVLDEKGYLGEEELPSPKGKAGDWVERKQTVFLSTKFGDDTNRALRKADGSWTYFASDVAYHYHKLERGFRHMIVGLGADHAGYVKRLSGVVDALSGGDARIDIKLYNLVNLFRDGKPVKLSKRNGDLIRLEDILESGITVNEIRFAMLTKSSEIVLDFDLDKFVSTSYDNPLFYVQYAHARCSSLLRKCEPSVNKCDAALLVENQERDLMVTLAKLPSLLQIIVVSGEVHKLTFYLHEVAEKFHALWNAGMTKNKLRFIIEDKPELTNARLILVKAVRRTLASVLKVMKIEPVERM</sequence>
<dbReference type="Proteomes" id="UP000464912">
    <property type="component" value="Chromosome"/>
</dbReference>
<evidence type="ECO:0000259" key="12">
    <source>
        <dbReference type="SMART" id="SM01016"/>
    </source>
</evidence>
<proteinExistence type="inferred from homology"/>
<evidence type="ECO:0000256" key="9">
    <source>
        <dbReference type="HAMAP-Rule" id="MF_00123"/>
    </source>
</evidence>
<organism evidence="13 14">
    <name type="scientific">Neorickettsia findlayensis</name>
    <dbReference type="NCBI Taxonomy" id="2686014"/>
    <lineage>
        <taxon>Bacteria</taxon>
        <taxon>Pseudomonadati</taxon>
        <taxon>Pseudomonadota</taxon>
        <taxon>Alphaproteobacteria</taxon>
        <taxon>Rickettsiales</taxon>
        <taxon>Anaplasmataceae</taxon>
        <taxon>Neorickettsia</taxon>
    </lineage>
</organism>